<protein>
    <submittedName>
        <fullName evidence="1">Uncharacterized protein</fullName>
    </submittedName>
</protein>
<evidence type="ECO:0000313" key="2">
    <source>
        <dbReference type="Proteomes" id="UP000190121"/>
    </source>
</evidence>
<name>A0A1T4LST2_9PORP</name>
<gene>
    <name evidence="1" type="ORF">SAMN02745171_00519</name>
</gene>
<sequence length="65" mass="7210">MENDVLHIDADGHIPVSHRHDYLCQCVLQLFGNIDGLAIFQSIATDEKQLIITLVSLSPFSSWGS</sequence>
<accession>A0A1T4LST2</accession>
<evidence type="ECO:0000313" key="1">
    <source>
        <dbReference type="EMBL" id="SJZ57772.1"/>
    </source>
</evidence>
<keyword evidence="2" id="KW-1185">Reference proteome</keyword>
<organism evidence="1 2">
    <name type="scientific">Porphyromonas circumdentaria</name>
    <dbReference type="NCBI Taxonomy" id="29524"/>
    <lineage>
        <taxon>Bacteria</taxon>
        <taxon>Pseudomonadati</taxon>
        <taxon>Bacteroidota</taxon>
        <taxon>Bacteroidia</taxon>
        <taxon>Bacteroidales</taxon>
        <taxon>Porphyromonadaceae</taxon>
        <taxon>Porphyromonas</taxon>
    </lineage>
</organism>
<dbReference type="AlphaFoldDB" id="A0A1T4LST2"/>
<dbReference type="EMBL" id="FUXE01000004">
    <property type="protein sequence ID" value="SJZ57772.1"/>
    <property type="molecule type" value="Genomic_DNA"/>
</dbReference>
<reference evidence="2" key="1">
    <citation type="submission" date="2017-02" db="EMBL/GenBank/DDBJ databases">
        <authorList>
            <person name="Varghese N."/>
            <person name="Submissions S."/>
        </authorList>
    </citation>
    <scope>NUCLEOTIDE SEQUENCE [LARGE SCALE GENOMIC DNA]</scope>
    <source>
        <strain evidence="2">ATCC 51356</strain>
    </source>
</reference>
<proteinExistence type="predicted"/>
<dbReference type="Proteomes" id="UP000190121">
    <property type="component" value="Unassembled WGS sequence"/>
</dbReference>